<dbReference type="Gene3D" id="3.10.180.10">
    <property type="entry name" value="2,3-Dihydroxybiphenyl 1,2-Dioxygenase, domain 1"/>
    <property type="match status" value="2"/>
</dbReference>
<gene>
    <name evidence="2" type="ORF">ACFO3S_05060</name>
</gene>
<dbReference type="RefSeq" id="WP_378092960.1">
    <property type="nucleotide sequence ID" value="NZ_JBHSEP010000002.1"/>
</dbReference>
<dbReference type="PANTHER" id="PTHR43279:SF1">
    <property type="entry name" value="CATECHOL-2,3-DIOXYGENASE"/>
    <property type="match status" value="1"/>
</dbReference>
<evidence type="ECO:0000313" key="3">
    <source>
        <dbReference type="Proteomes" id="UP001596028"/>
    </source>
</evidence>
<feature type="domain" description="VOC" evidence="1">
    <location>
        <begin position="10"/>
        <end position="127"/>
    </location>
</feature>
<evidence type="ECO:0000313" key="2">
    <source>
        <dbReference type="EMBL" id="MFC4597598.1"/>
    </source>
</evidence>
<dbReference type="PROSITE" id="PS51819">
    <property type="entry name" value="VOC"/>
    <property type="match status" value="2"/>
</dbReference>
<proteinExistence type="predicted"/>
<dbReference type="InterPro" id="IPR037523">
    <property type="entry name" value="VOC_core"/>
</dbReference>
<protein>
    <submittedName>
        <fullName evidence="2">VOC family protein</fullName>
    </submittedName>
</protein>
<organism evidence="2 3">
    <name type="scientific">Cohnella hongkongensis</name>
    <dbReference type="NCBI Taxonomy" id="178337"/>
    <lineage>
        <taxon>Bacteria</taxon>
        <taxon>Bacillati</taxon>
        <taxon>Bacillota</taxon>
        <taxon>Bacilli</taxon>
        <taxon>Bacillales</taxon>
        <taxon>Paenibacillaceae</taxon>
        <taxon>Cohnella</taxon>
    </lineage>
</organism>
<dbReference type="EMBL" id="JBHSEP010000002">
    <property type="protein sequence ID" value="MFC4597598.1"/>
    <property type="molecule type" value="Genomic_DNA"/>
</dbReference>
<evidence type="ECO:0000259" key="1">
    <source>
        <dbReference type="PROSITE" id="PS51819"/>
    </source>
</evidence>
<accession>A0ABV9F8Q5</accession>
<dbReference type="InterPro" id="IPR029068">
    <property type="entry name" value="Glyas_Bleomycin-R_OHBP_Dase"/>
</dbReference>
<sequence>MARPIHPDTSLGRLQLRVVSLDRSIRFYEEVVGFRLLDRSDSAARLTVDGRTEFLVLEEIPGGTVTPERSAAGLYHFAILVPTREQLGLSLRRLIESGTPVGQGDHLVSEALYLSDPDQNGIEIYCDRPRSQWRKDASGNYVMGTDPVDVRGLLRLAGDAPWNGLPPDTILGHIHLHVSDLFASRAFYCDAIGFEIAADMSRTMGAYFISAGGYHHHIGLNVWAGVGVPPARADATGLTYYTIVVPDEDELERIAGRLKQSGYEAERADGHLRTRDPSGLEVRLTVR</sequence>
<dbReference type="InterPro" id="IPR004360">
    <property type="entry name" value="Glyas_Fos-R_dOase_dom"/>
</dbReference>
<name>A0ABV9F8Q5_9BACL</name>
<comment type="caution">
    <text evidence="2">The sequence shown here is derived from an EMBL/GenBank/DDBJ whole genome shotgun (WGS) entry which is preliminary data.</text>
</comment>
<dbReference type="CDD" id="cd07255">
    <property type="entry name" value="VOC_BsCatE_like_N"/>
    <property type="match status" value="1"/>
</dbReference>
<keyword evidence="3" id="KW-1185">Reference proteome</keyword>
<reference evidence="3" key="1">
    <citation type="journal article" date="2019" name="Int. J. Syst. Evol. Microbiol.">
        <title>The Global Catalogue of Microorganisms (GCM) 10K type strain sequencing project: providing services to taxonomists for standard genome sequencing and annotation.</title>
        <authorList>
            <consortium name="The Broad Institute Genomics Platform"/>
            <consortium name="The Broad Institute Genome Sequencing Center for Infectious Disease"/>
            <person name="Wu L."/>
            <person name="Ma J."/>
        </authorList>
    </citation>
    <scope>NUCLEOTIDE SEQUENCE [LARGE SCALE GENOMIC DNA]</scope>
    <source>
        <strain evidence="3">CCUG 49571</strain>
    </source>
</reference>
<dbReference type="CDD" id="cd16359">
    <property type="entry name" value="VOC_BsCatE_like_C"/>
    <property type="match status" value="1"/>
</dbReference>
<dbReference type="SUPFAM" id="SSF54593">
    <property type="entry name" value="Glyoxalase/Bleomycin resistance protein/Dihydroxybiphenyl dioxygenase"/>
    <property type="match status" value="2"/>
</dbReference>
<dbReference type="Proteomes" id="UP001596028">
    <property type="component" value="Unassembled WGS sequence"/>
</dbReference>
<dbReference type="PANTHER" id="PTHR43279">
    <property type="entry name" value="CATECHOL-2,3-DIOXYGENASE"/>
    <property type="match status" value="1"/>
</dbReference>
<feature type="domain" description="VOC" evidence="1">
    <location>
        <begin position="170"/>
        <end position="287"/>
    </location>
</feature>
<dbReference type="Pfam" id="PF00903">
    <property type="entry name" value="Glyoxalase"/>
    <property type="match status" value="2"/>
</dbReference>